<protein>
    <submittedName>
        <fullName evidence="2">Uncharacterized protein</fullName>
    </submittedName>
</protein>
<evidence type="ECO:0000313" key="2">
    <source>
        <dbReference type="EMBL" id="MED6165907.1"/>
    </source>
</evidence>
<accession>A0ABU6UX48</accession>
<feature type="region of interest" description="Disordered" evidence="1">
    <location>
        <begin position="210"/>
        <end position="230"/>
    </location>
</feature>
<feature type="compositionally biased region" description="Acidic residues" evidence="1">
    <location>
        <begin position="218"/>
        <end position="230"/>
    </location>
</feature>
<dbReference type="Proteomes" id="UP001341840">
    <property type="component" value="Unassembled WGS sequence"/>
</dbReference>
<organism evidence="2 3">
    <name type="scientific">Stylosanthes scabra</name>
    <dbReference type="NCBI Taxonomy" id="79078"/>
    <lineage>
        <taxon>Eukaryota</taxon>
        <taxon>Viridiplantae</taxon>
        <taxon>Streptophyta</taxon>
        <taxon>Embryophyta</taxon>
        <taxon>Tracheophyta</taxon>
        <taxon>Spermatophyta</taxon>
        <taxon>Magnoliopsida</taxon>
        <taxon>eudicotyledons</taxon>
        <taxon>Gunneridae</taxon>
        <taxon>Pentapetalae</taxon>
        <taxon>rosids</taxon>
        <taxon>fabids</taxon>
        <taxon>Fabales</taxon>
        <taxon>Fabaceae</taxon>
        <taxon>Papilionoideae</taxon>
        <taxon>50 kb inversion clade</taxon>
        <taxon>dalbergioids sensu lato</taxon>
        <taxon>Dalbergieae</taxon>
        <taxon>Pterocarpus clade</taxon>
        <taxon>Stylosanthes</taxon>
    </lineage>
</organism>
<evidence type="ECO:0000313" key="3">
    <source>
        <dbReference type="Proteomes" id="UP001341840"/>
    </source>
</evidence>
<evidence type="ECO:0000256" key="1">
    <source>
        <dbReference type="SAM" id="MobiDB-lite"/>
    </source>
</evidence>
<proteinExistence type="predicted"/>
<reference evidence="2 3" key="1">
    <citation type="journal article" date="2023" name="Plants (Basel)">
        <title>Bridging the Gap: Combining Genomics and Transcriptomics Approaches to Understand Stylosanthes scabra, an Orphan Legume from the Brazilian Caatinga.</title>
        <authorList>
            <person name="Ferreira-Neto J.R.C."/>
            <person name="da Silva M.D."/>
            <person name="Binneck E."/>
            <person name="de Melo N.F."/>
            <person name="da Silva R.H."/>
            <person name="de Melo A.L.T.M."/>
            <person name="Pandolfi V."/>
            <person name="Bustamante F.O."/>
            <person name="Brasileiro-Vidal A.C."/>
            <person name="Benko-Iseppon A.M."/>
        </authorList>
    </citation>
    <scope>NUCLEOTIDE SEQUENCE [LARGE SCALE GENOMIC DNA]</scope>
    <source>
        <tissue evidence="2">Leaves</tissue>
    </source>
</reference>
<comment type="caution">
    <text evidence="2">The sequence shown here is derived from an EMBL/GenBank/DDBJ whole genome shotgun (WGS) entry which is preliminary data.</text>
</comment>
<feature type="compositionally biased region" description="Low complexity" evidence="1">
    <location>
        <begin position="142"/>
        <end position="151"/>
    </location>
</feature>
<name>A0ABU6UX48_9FABA</name>
<gene>
    <name evidence="2" type="ORF">PIB30_104020</name>
</gene>
<dbReference type="EMBL" id="JASCZI010124330">
    <property type="protein sequence ID" value="MED6165907.1"/>
    <property type="molecule type" value="Genomic_DNA"/>
</dbReference>
<feature type="compositionally biased region" description="Low complexity" evidence="1">
    <location>
        <begin position="159"/>
        <end position="174"/>
    </location>
</feature>
<feature type="region of interest" description="Disordered" evidence="1">
    <location>
        <begin position="1"/>
        <end position="26"/>
    </location>
</feature>
<feature type="compositionally biased region" description="Basic residues" evidence="1">
    <location>
        <begin position="1"/>
        <end position="12"/>
    </location>
</feature>
<keyword evidence="3" id="KW-1185">Reference proteome</keyword>
<feature type="region of interest" description="Disordered" evidence="1">
    <location>
        <begin position="142"/>
        <end position="179"/>
    </location>
</feature>
<sequence length="230" mass="26757">MPRVKRPTKKSRGASASMEPPPQDHPLAQWFYNKEDFALYHSDFASRKVIPPSGNHGLILDEDLEIMWRMVNGQQINWVHMFVTHMRRIKPGNSKGLPYAILLTAIFKYVGIHLSQADKKRLGYNNCIDTHVLNHMKRNIQEAPQQEQEAPQQEEEAQPQEPQAQPSEQPSDQPSLRDIMQAIQAMELNMNQRMDKIEKNEARMLRKIRKVEAHTFSEDEADDDDDDFWS</sequence>